<sequence length="104" mass="11846">MLSEFFHSAECCARNLFFRTQFSRPILILSFEFLGDCAFRGLFEDRLREDLALNAAVVSNLLHCCSISRWKLLICNRSSFPVAGGVYSANIIMNTGMFQKLQII</sequence>
<keyword evidence="2" id="KW-1185">Reference proteome</keyword>
<gene>
    <name evidence="1" type="ORF">MIMGU_mgv1a016848mg</name>
</gene>
<protein>
    <submittedName>
        <fullName evidence="1">Uncharacterized protein</fullName>
    </submittedName>
</protein>
<reference evidence="1 2" key="1">
    <citation type="journal article" date="2013" name="Proc. Natl. Acad. Sci. U.S.A.">
        <title>Fine-scale variation in meiotic recombination in Mimulus inferred from population shotgun sequencing.</title>
        <authorList>
            <person name="Hellsten U."/>
            <person name="Wright K.M."/>
            <person name="Jenkins J."/>
            <person name="Shu S."/>
            <person name="Yuan Y."/>
            <person name="Wessler S.R."/>
            <person name="Schmutz J."/>
            <person name="Willis J.H."/>
            <person name="Rokhsar D.S."/>
        </authorList>
    </citation>
    <scope>NUCLEOTIDE SEQUENCE [LARGE SCALE GENOMIC DNA]</scope>
    <source>
        <strain evidence="2">cv. DUN x IM62</strain>
    </source>
</reference>
<name>A0A022R253_ERYGU</name>
<accession>A0A022R253</accession>
<organism evidence="1 2">
    <name type="scientific">Erythranthe guttata</name>
    <name type="common">Yellow monkey flower</name>
    <name type="synonym">Mimulus guttatus</name>
    <dbReference type="NCBI Taxonomy" id="4155"/>
    <lineage>
        <taxon>Eukaryota</taxon>
        <taxon>Viridiplantae</taxon>
        <taxon>Streptophyta</taxon>
        <taxon>Embryophyta</taxon>
        <taxon>Tracheophyta</taxon>
        <taxon>Spermatophyta</taxon>
        <taxon>Magnoliopsida</taxon>
        <taxon>eudicotyledons</taxon>
        <taxon>Gunneridae</taxon>
        <taxon>Pentapetalae</taxon>
        <taxon>asterids</taxon>
        <taxon>lamiids</taxon>
        <taxon>Lamiales</taxon>
        <taxon>Phrymaceae</taxon>
        <taxon>Erythranthe</taxon>
    </lineage>
</organism>
<proteinExistence type="predicted"/>
<evidence type="ECO:0000313" key="2">
    <source>
        <dbReference type="Proteomes" id="UP000030748"/>
    </source>
</evidence>
<dbReference type="Proteomes" id="UP000030748">
    <property type="component" value="Unassembled WGS sequence"/>
</dbReference>
<dbReference type="EMBL" id="KI630674">
    <property type="protein sequence ID" value="EYU34727.1"/>
    <property type="molecule type" value="Genomic_DNA"/>
</dbReference>
<evidence type="ECO:0000313" key="1">
    <source>
        <dbReference type="EMBL" id="EYU34727.1"/>
    </source>
</evidence>
<dbReference type="AlphaFoldDB" id="A0A022R253"/>